<accession>A0A382SLM6</accession>
<dbReference type="EMBL" id="UINC01130004">
    <property type="protein sequence ID" value="SVD10789.1"/>
    <property type="molecule type" value="Genomic_DNA"/>
</dbReference>
<proteinExistence type="predicted"/>
<reference evidence="1" key="1">
    <citation type="submission" date="2018-05" db="EMBL/GenBank/DDBJ databases">
        <authorList>
            <person name="Lanie J.A."/>
            <person name="Ng W.-L."/>
            <person name="Kazmierczak K.M."/>
            <person name="Andrzejewski T.M."/>
            <person name="Davidsen T.M."/>
            <person name="Wayne K.J."/>
            <person name="Tettelin H."/>
            <person name="Glass J.I."/>
            <person name="Rusch D."/>
            <person name="Podicherti R."/>
            <person name="Tsui H.-C.T."/>
            <person name="Winkler M.E."/>
        </authorList>
    </citation>
    <scope>NUCLEOTIDE SEQUENCE</scope>
</reference>
<sequence>MLCAIMGVSYWRKGNWSGAISWFEKALQDCPASEIKTAQSIDPWKYEGL</sequence>
<organism evidence="1">
    <name type="scientific">marine metagenome</name>
    <dbReference type="NCBI Taxonomy" id="408172"/>
    <lineage>
        <taxon>unclassified sequences</taxon>
        <taxon>metagenomes</taxon>
        <taxon>ecological metagenomes</taxon>
    </lineage>
</organism>
<dbReference type="AlphaFoldDB" id="A0A382SLM6"/>
<evidence type="ECO:0008006" key="2">
    <source>
        <dbReference type="Google" id="ProtNLM"/>
    </source>
</evidence>
<name>A0A382SLM6_9ZZZZ</name>
<gene>
    <name evidence="1" type="ORF">METZ01_LOCUS363643</name>
</gene>
<feature type="non-terminal residue" evidence="1">
    <location>
        <position position="1"/>
    </location>
</feature>
<evidence type="ECO:0000313" key="1">
    <source>
        <dbReference type="EMBL" id="SVD10789.1"/>
    </source>
</evidence>
<feature type="non-terminal residue" evidence="1">
    <location>
        <position position="49"/>
    </location>
</feature>
<protein>
    <recommendedName>
        <fullName evidence="2">Tetratricopeptide repeat protein</fullName>
    </recommendedName>
</protein>